<evidence type="ECO:0000256" key="1">
    <source>
        <dbReference type="ARBA" id="ARBA00022603"/>
    </source>
</evidence>
<keyword evidence="2" id="KW-0808">Transferase</keyword>
<organism evidence="6 7">
    <name type="scientific">Candidatus Curtissbacteria bacterium RIFOXYA1_FULL_41_14</name>
    <dbReference type="NCBI Taxonomy" id="1797737"/>
    <lineage>
        <taxon>Bacteria</taxon>
        <taxon>Candidatus Curtissiibacteriota</taxon>
    </lineage>
</organism>
<feature type="transmembrane region" description="Helical" evidence="4">
    <location>
        <begin position="7"/>
        <end position="32"/>
    </location>
</feature>
<comment type="caution">
    <text evidence="6">The sequence shown here is derived from an EMBL/GenBank/DDBJ whole genome shotgun (WGS) entry which is preliminary data.</text>
</comment>
<gene>
    <name evidence="6" type="ORF">A2196_02890</name>
</gene>
<dbReference type="PANTHER" id="PTHR13610:SF9">
    <property type="entry name" value="FI06469P"/>
    <property type="match status" value="1"/>
</dbReference>
<protein>
    <recommendedName>
        <fullName evidence="5">DOT1 domain-containing protein</fullName>
    </recommendedName>
</protein>
<dbReference type="InterPro" id="IPR029063">
    <property type="entry name" value="SAM-dependent_MTases_sf"/>
</dbReference>
<dbReference type="PANTHER" id="PTHR13610">
    <property type="entry name" value="METHYLTRANSFERASE DOMAIN-CONTAINING PROTEIN"/>
    <property type="match status" value="1"/>
</dbReference>
<evidence type="ECO:0000259" key="5">
    <source>
        <dbReference type="Pfam" id="PF08123"/>
    </source>
</evidence>
<accession>A0A1F5HCC5</accession>
<dbReference type="SUPFAM" id="SSF53335">
    <property type="entry name" value="S-adenosyl-L-methionine-dependent methyltransferases"/>
    <property type="match status" value="1"/>
</dbReference>
<proteinExistence type="predicted"/>
<dbReference type="Proteomes" id="UP000176751">
    <property type="component" value="Unassembled WGS sequence"/>
</dbReference>
<evidence type="ECO:0000313" key="6">
    <source>
        <dbReference type="EMBL" id="OGE01807.1"/>
    </source>
</evidence>
<name>A0A1F5HCC5_9BACT</name>
<sequence length="194" mass="21924">MIIIISVLLLLIIFLLLFVIITFFLFAIDLFLDLPYVATKKEKIGTIIRLANIKKGETVVDLGSGDGRLLFAAAKSGVHAVGYEINPFLIVFTKVKAYFLFPSCHSGERSDSRIDSGQARMTGSVIVKRQNLWKANLKIADVIFVYGRKKTMQKFEDFVFQNAKRGARIVVNTNAFPKKKPLKSENEIFLYRIS</sequence>
<dbReference type="GO" id="GO:0032259">
    <property type="term" value="P:methylation"/>
    <property type="evidence" value="ECO:0007669"/>
    <property type="project" value="UniProtKB-KW"/>
</dbReference>
<keyword evidence="4" id="KW-0812">Transmembrane</keyword>
<feature type="domain" description="DOT1" evidence="5">
    <location>
        <begin position="36"/>
        <end position="186"/>
    </location>
</feature>
<evidence type="ECO:0000256" key="2">
    <source>
        <dbReference type="ARBA" id="ARBA00022679"/>
    </source>
</evidence>
<keyword evidence="4" id="KW-0472">Membrane</keyword>
<dbReference type="AlphaFoldDB" id="A0A1F5HCC5"/>
<keyword evidence="1" id="KW-0489">Methyltransferase</keyword>
<keyword evidence="3" id="KW-0949">S-adenosyl-L-methionine</keyword>
<dbReference type="InterPro" id="IPR026170">
    <property type="entry name" value="FAM173A/B"/>
</dbReference>
<dbReference type="Pfam" id="PF08123">
    <property type="entry name" value="DOT1"/>
    <property type="match status" value="1"/>
</dbReference>
<dbReference type="InterPro" id="IPR025789">
    <property type="entry name" value="DOT1_dom"/>
</dbReference>
<keyword evidence="4" id="KW-1133">Transmembrane helix</keyword>
<dbReference type="EMBL" id="MFCA01000025">
    <property type="protein sequence ID" value="OGE01807.1"/>
    <property type="molecule type" value="Genomic_DNA"/>
</dbReference>
<dbReference type="STRING" id="1797737.A2196_02890"/>
<evidence type="ECO:0000256" key="3">
    <source>
        <dbReference type="ARBA" id="ARBA00022691"/>
    </source>
</evidence>
<dbReference type="GO" id="GO:0031151">
    <property type="term" value="F:histone H3K79 methyltransferase activity"/>
    <property type="evidence" value="ECO:0007669"/>
    <property type="project" value="InterPro"/>
</dbReference>
<evidence type="ECO:0000256" key="4">
    <source>
        <dbReference type="SAM" id="Phobius"/>
    </source>
</evidence>
<reference evidence="6 7" key="1">
    <citation type="journal article" date="2016" name="Nat. Commun.">
        <title>Thousands of microbial genomes shed light on interconnected biogeochemical processes in an aquifer system.</title>
        <authorList>
            <person name="Anantharaman K."/>
            <person name="Brown C.T."/>
            <person name="Hug L.A."/>
            <person name="Sharon I."/>
            <person name="Castelle C.J."/>
            <person name="Probst A.J."/>
            <person name="Thomas B.C."/>
            <person name="Singh A."/>
            <person name="Wilkins M.J."/>
            <person name="Karaoz U."/>
            <person name="Brodie E.L."/>
            <person name="Williams K.H."/>
            <person name="Hubbard S.S."/>
            <person name="Banfield J.F."/>
        </authorList>
    </citation>
    <scope>NUCLEOTIDE SEQUENCE [LARGE SCALE GENOMIC DNA]</scope>
</reference>
<dbReference type="Gene3D" id="3.40.50.150">
    <property type="entry name" value="Vaccinia Virus protein VP39"/>
    <property type="match status" value="1"/>
</dbReference>
<evidence type="ECO:0000313" key="7">
    <source>
        <dbReference type="Proteomes" id="UP000176751"/>
    </source>
</evidence>